<evidence type="ECO:0000256" key="7">
    <source>
        <dbReference type="ARBA" id="ARBA00023136"/>
    </source>
</evidence>
<dbReference type="GO" id="GO:0000139">
    <property type="term" value="C:Golgi membrane"/>
    <property type="evidence" value="ECO:0007669"/>
    <property type="project" value="UniProtKB-SubCell"/>
</dbReference>
<evidence type="ECO:0000256" key="8">
    <source>
        <dbReference type="ARBA" id="ARBA00031345"/>
    </source>
</evidence>
<dbReference type="AlphaFoldDB" id="A0A1X2IIL2"/>
<dbReference type="STRING" id="90262.A0A1X2IIL2"/>
<dbReference type="PANTHER" id="PTHR21443:SF0">
    <property type="entry name" value="CONSERVED OLIGOMERIC GOLGI COMPLEX SUBUNIT 7"/>
    <property type="match status" value="1"/>
</dbReference>
<dbReference type="GO" id="GO:0006890">
    <property type="term" value="P:retrograde vesicle-mediated transport, Golgi to endoplasmic reticulum"/>
    <property type="evidence" value="ECO:0007669"/>
    <property type="project" value="TreeGrafter"/>
</dbReference>
<dbReference type="GO" id="GO:0017119">
    <property type="term" value="C:Golgi transport complex"/>
    <property type="evidence" value="ECO:0007669"/>
    <property type="project" value="InterPro"/>
</dbReference>
<evidence type="ECO:0000256" key="9">
    <source>
        <dbReference type="SAM" id="MobiDB-lite"/>
    </source>
</evidence>
<protein>
    <recommendedName>
        <fullName evidence="3">Conserved oligomeric Golgi complex subunit 7</fullName>
    </recommendedName>
    <alternativeName>
        <fullName evidence="8">Component of oligomeric Golgi complex 7</fullName>
    </alternativeName>
</protein>
<evidence type="ECO:0000256" key="2">
    <source>
        <dbReference type="ARBA" id="ARBA00005831"/>
    </source>
</evidence>
<comment type="subcellular location">
    <subcellularLocation>
        <location evidence="1">Golgi apparatus membrane</location>
        <topology evidence="1">Peripheral membrane protein</topology>
    </subcellularLocation>
</comment>
<evidence type="ECO:0000256" key="4">
    <source>
        <dbReference type="ARBA" id="ARBA00022448"/>
    </source>
</evidence>
<dbReference type="InterPro" id="IPR019335">
    <property type="entry name" value="COG7"/>
</dbReference>
<gene>
    <name evidence="10" type="ORF">BCR42DRAFT_413990</name>
</gene>
<reference evidence="10 11" key="1">
    <citation type="submission" date="2016-07" db="EMBL/GenBank/DDBJ databases">
        <title>Pervasive Adenine N6-methylation of Active Genes in Fungi.</title>
        <authorList>
            <consortium name="DOE Joint Genome Institute"/>
            <person name="Mondo S.J."/>
            <person name="Dannebaum R.O."/>
            <person name="Kuo R.C."/>
            <person name="Labutti K."/>
            <person name="Haridas S."/>
            <person name="Kuo A."/>
            <person name="Salamov A."/>
            <person name="Ahrendt S.R."/>
            <person name="Lipzen A."/>
            <person name="Sullivan W."/>
            <person name="Andreopoulos W.B."/>
            <person name="Clum A."/>
            <person name="Lindquist E."/>
            <person name="Daum C."/>
            <person name="Ramamoorthy G.K."/>
            <person name="Gryganskyi A."/>
            <person name="Culley D."/>
            <person name="Magnuson J.K."/>
            <person name="James T.Y."/>
            <person name="O'Malley M.A."/>
            <person name="Stajich J.E."/>
            <person name="Spatafora J.W."/>
            <person name="Visel A."/>
            <person name="Grigoriev I.V."/>
        </authorList>
    </citation>
    <scope>NUCLEOTIDE SEQUENCE [LARGE SCALE GENOMIC DNA]</scope>
    <source>
        <strain evidence="10 11">NRRL 1336</strain>
    </source>
</reference>
<comment type="caution">
    <text evidence="10">The sequence shown here is derived from an EMBL/GenBank/DDBJ whole genome shotgun (WGS) entry which is preliminary data.</text>
</comment>
<sequence length="207" mass="22650">MSTTIDVSSFSDANFDVKKWINSSISSCNNNNNNDSGSSNINDDDISTVTSSTSMETESKTSLPGTTSTTIEQETASMIAKLQLASEQASRQVGLITDQVIKSMPRILYEIKLITDDAQATKQGIHQVKKNLGGVELGTDGAFDKLRQLHLCKTRMEDCLSALMEAENWNNLESEVSKVMNNNDFEGAESRLQDALSYLGTTHQTKP</sequence>
<dbReference type="GO" id="GO:0007030">
    <property type="term" value="P:Golgi organization"/>
    <property type="evidence" value="ECO:0007669"/>
    <property type="project" value="TreeGrafter"/>
</dbReference>
<name>A0A1X2IIL2_9FUNG</name>
<evidence type="ECO:0000256" key="3">
    <source>
        <dbReference type="ARBA" id="ARBA00020984"/>
    </source>
</evidence>
<proteinExistence type="inferred from homology"/>
<dbReference type="OrthoDB" id="249612at2759"/>
<evidence type="ECO:0000313" key="11">
    <source>
        <dbReference type="Proteomes" id="UP000193560"/>
    </source>
</evidence>
<keyword evidence="5" id="KW-0653">Protein transport</keyword>
<dbReference type="GO" id="GO:0006886">
    <property type="term" value="P:intracellular protein transport"/>
    <property type="evidence" value="ECO:0007669"/>
    <property type="project" value="InterPro"/>
</dbReference>
<accession>A0A1X2IIL2</accession>
<evidence type="ECO:0000313" key="10">
    <source>
        <dbReference type="EMBL" id="ORZ17133.1"/>
    </source>
</evidence>
<organism evidence="10 11">
    <name type="scientific">Absidia repens</name>
    <dbReference type="NCBI Taxonomy" id="90262"/>
    <lineage>
        <taxon>Eukaryota</taxon>
        <taxon>Fungi</taxon>
        <taxon>Fungi incertae sedis</taxon>
        <taxon>Mucoromycota</taxon>
        <taxon>Mucoromycotina</taxon>
        <taxon>Mucoromycetes</taxon>
        <taxon>Mucorales</taxon>
        <taxon>Cunninghamellaceae</taxon>
        <taxon>Absidia</taxon>
    </lineage>
</organism>
<feature type="compositionally biased region" description="Low complexity" evidence="9">
    <location>
        <begin position="30"/>
        <end position="62"/>
    </location>
</feature>
<keyword evidence="11" id="KW-1185">Reference proteome</keyword>
<keyword evidence="7" id="KW-0472">Membrane</keyword>
<evidence type="ECO:0000256" key="6">
    <source>
        <dbReference type="ARBA" id="ARBA00023034"/>
    </source>
</evidence>
<dbReference type="Proteomes" id="UP000193560">
    <property type="component" value="Unassembled WGS sequence"/>
</dbReference>
<comment type="similarity">
    <text evidence="2">Belongs to the COG7 family.</text>
</comment>
<evidence type="ECO:0000256" key="5">
    <source>
        <dbReference type="ARBA" id="ARBA00022927"/>
    </source>
</evidence>
<keyword evidence="6" id="KW-0333">Golgi apparatus</keyword>
<dbReference type="EMBL" id="MCGE01000010">
    <property type="protein sequence ID" value="ORZ17133.1"/>
    <property type="molecule type" value="Genomic_DNA"/>
</dbReference>
<evidence type="ECO:0000256" key="1">
    <source>
        <dbReference type="ARBA" id="ARBA00004395"/>
    </source>
</evidence>
<feature type="region of interest" description="Disordered" evidence="9">
    <location>
        <begin position="30"/>
        <end position="69"/>
    </location>
</feature>
<keyword evidence="4" id="KW-0813">Transport</keyword>
<dbReference type="PANTHER" id="PTHR21443">
    <property type="entry name" value="CONSERVED OLIGOMERIC GOLGI COMPLEX COMPONENT 7"/>
    <property type="match status" value="1"/>
</dbReference>
<dbReference type="Pfam" id="PF10191">
    <property type="entry name" value="COG7"/>
    <property type="match status" value="1"/>
</dbReference>